<dbReference type="InterPro" id="IPR046163">
    <property type="entry name" value="DUF6165"/>
</dbReference>
<sequence>MKIEVSNGEIADKLTIIEIKLDNIKDEKKLSNLRNEFNVLDEAVSKIIAKDHPLYLELLTINKQLWDIEDRIRELEKAKDFGPGFIDVARSVYFTNDKRSDVKRQINELTGSDLIEEKSYEDYA</sequence>
<gene>
    <name evidence="1" type="ORF">C8N47_102159</name>
</gene>
<keyword evidence="2" id="KW-1185">Reference proteome</keyword>
<comment type="caution">
    <text evidence="1">The sequence shown here is derived from an EMBL/GenBank/DDBJ whole genome shotgun (WGS) entry which is preliminary data.</text>
</comment>
<dbReference type="Proteomes" id="UP000243525">
    <property type="component" value="Unassembled WGS sequence"/>
</dbReference>
<proteinExistence type="predicted"/>
<accession>A0A2T5C5I3</accession>
<name>A0A2T5C5I3_9BACT</name>
<dbReference type="AlphaFoldDB" id="A0A2T5C5I3"/>
<dbReference type="Pfam" id="PF19662">
    <property type="entry name" value="DUF6165"/>
    <property type="match status" value="1"/>
</dbReference>
<reference evidence="1 2" key="1">
    <citation type="submission" date="2018-04" db="EMBL/GenBank/DDBJ databases">
        <title>Genomic Encyclopedia of Archaeal and Bacterial Type Strains, Phase II (KMG-II): from individual species to whole genera.</title>
        <authorList>
            <person name="Goeker M."/>
        </authorList>
    </citation>
    <scope>NUCLEOTIDE SEQUENCE [LARGE SCALE GENOMIC DNA]</scope>
    <source>
        <strain evidence="1 2">DSM 28823</strain>
    </source>
</reference>
<dbReference type="RefSeq" id="WP_107820953.1">
    <property type="nucleotide sequence ID" value="NZ_OY782574.1"/>
</dbReference>
<dbReference type="EMBL" id="QAAD01000002">
    <property type="protein sequence ID" value="PTN10174.1"/>
    <property type="molecule type" value="Genomic_DNA"/>
</dbReference>
<organism evidence="1 2">
    <name type="scientific">Mangrovibacterium marinum</name>
    <dbReference type="NCBI Taxonomy" id="1639118"/>
    <lineage>
        <taxon>Bacteria</taxon>
        <taxon>Pseudomonadati</taxon>
        <taxon>Bacteroidota</taxon>
        <taxon>Bacteroidia</taxon>
        <taxon>Marinilabiliales</taxon>
        <taxon>Prolixibacteraceae</taxon>
        <taxon>Mangrovibacterium</taxon>
    </lineage>
</organism>
<evidence type="ECO:0000313" key="1">
    <source>
        <dbReference type="EMBL" id="PTN10174.1"/>
    </source>
</evidence>
<dbReference type="OrthoDB" id="9155693at2"/>
<protein>
    <submittedName>
        <fullName evidence="1">Uncharacterized protein</fullName>
    </submittedName>
</protein>
<evidence type="ECO:0000313" key="2">
    <source>
        <dbReference type="Proteomes" id="UP000243525"/>
    </source>
</evidence>